<dbReference type="OrthoDB" id="203908at2759"/>
<dbReference type="SMART" id="SM00829">
    <property type="entry name" value="PKS_ER"/>
    <property type="match status" value="1"/>
</dbReference>
<feature type="region of interest" description="Disordered" evidence="1">
    <location>
        <begin position="46"/>
        <end position="114"/>
    </location>
</feature>
<dbReference type="InterPro" id="IPR052585">
    <property type="entry name" value="Lipid_raft_assoc_Zn_ADH"/>
</dbReference>
<dbReference type="Pfam" id="PF08240">
    <property type="entry name" value="ADH_N"/>
    <property type="match status" value="1"/>
</dbReference>
<keyword evidence="4" id="KW-1185">Reference proteome</keyword>
<gene>
    <name evidence="3" type="ORF">IV203_008584</name>
</gene>
<feature type="compositionally biased region" description="Basic and acidic residues" evidence="1">
    <location>
        <begin position="77"/>
        <end position="91"/>
    </location>
</feature>
<sequence>MMYMSKKKDKSDDAAVVEADYDETVLPTSSSSSSLLLLERKSSFRVRELIKRAKPRRKAAAAAASSSSSSSPAGTSCDERNDDGQGNHRDNSTVTFQTTDCSQHQRQGDDTIIIDNNKMKKEKTSSNKDKSLLPVRLGGDKRQKKAVITMFSKDPHEAIEMTVQDIPEPVSADHVVIKVTASTVSLFDCLIRKGVSYEMVDLPVTPGMDVVGNIIKCGEHVNTFRVGDRVAALILFGGNARYVNVLASNLVQVPRSCDAAETACMVSTYMTAYQALRLVTGENFSLAGKRILITGGVDAVGQALVQLCQRAGASEVYATAPIMRHKYVQGVLGAHPLSPEPEEWPEAIVKGRMHAVFDGTSQAPYHALTNDGTLVSLGESALMNQQSTPGLLGAPVSAYWARMKGNILPNTKVYDLWDSFVSNKDAFKMDFEILLHLLKKRFIKPHIAKRISLNEVAESHASLERENPRGVIVCLPWKKSSIKGARAAKDVSKC</sequence>
<dbReference type="PANTHER" id="PTHR43482">
    <property type="entry name" value="PROTEIN AST1-RELATED"/>
    <property type="match status" value="1"/>
</dbReference>
<feature type="domain" description="Enoyl reductase (ER)" evidence="2">
    <location>
        <begin position="154"/>
        <end position="474"/>
    </location>
</feature>
<dbReference type="InterPro" id="IPR013154">
    <property type="entry name" value="ADH-like_N"/>
</dbReference>
<dbReference type="AlphaFoldDB" id="A0A9K3KZI5"/>
<feature type="compositionally biased region" description="Low complexity" evidence="1">
    <location>
        <begin position="60"/>
        <end position="73"/>
    </location>
</feature>
<evidence type="ECO:0000313" key="3">
    <source>
        <dbReference type="EMBL" id="KAG7352536.1"/>
    </source>
</evidence>
<comment type="caution">
    <text evidence="3">The sequence shown here is derived from an EMBL/GenBank/DDBJ whole genome shotgun (WGS) entry which is preliminary data.</text>
</comment>
<feature type="compositionally biased region" description="Polar residues" evidence="1">
    <location>
        <begin position="92"/>
        <end position="105"/>
    </location>
</feature>
<dbReference type="EMBL" id="JAGRRH010000017">
    <property type="protein sequence ID" value="KAG7352536.1"/>
    <property type="molecule type" value="Genomic_DNA"/>
</dbReference>
<name>A0A9K3KZI5_9STRA</name>
<evidence type="ECO:0000259" key="2">
    <source>
        <dbReference type="SMART" id="SM00829"/>
    </source>
</evidence>
<dbReference type="Proteomes" id="UP000693970">
    <property type="component" value="Unassembled WGS sequence"/>
</dbReference>
<evidence type="ECO:0000256" key="1">
    <source>
        <dbReference type="SAM" id="MobiDB-lite"/>
    </source>
</evidence>
<accession>A0A9K3KZI5</accession>
<reference evidence="3" key="1">
    <citation type="journal article" date="2021" name="Sci. Rep.">
        <title>Diploid genomic architecture of Nitzschia inconspicua, an elite biomass production diatom.</title>
        <authorList>
            <person name="Oliver A."/>
            <person name="Podell S."/>
            <person name="Pinowska A."/>
            <person name="Traller J.C."/>
            <person name="Smith S.R."/>
            <person name="McClure R."/>
            <person name="Beliaev A."/>
            <person name="Bohutskyi P."/>
            <person name="Hill E.A."/>
            <person name="Rabines A."/>
            <person name="Zheng H."/>
            <person name="Allen L.Z."/>
            <person name="Kuo A."/>
            <person name="Grigoriev I.V."/>
            <person name="Allen A.E."/>
            <person name="Hazlebeck D."/>
            <person name="Allen E.E."/>
        </authorList>
    </citation>
    <scope>NUCLEOTIDE SEQUENCE</scope>
    <source>
        <strain evidence="3">Hildebrandi</strain>
    </source>
</reference>
<dbReference type="PANTHER" id="PTHR43482:SF1">
    <property type="entry name" value="PROTEIN AST1-RELATED"/>
    <property type="match status" value="1"/>
</dbReference>
<reference evidence="3" key="2">
    <citation type="submission" date="2021-04" db="EMBL/GenBank/DDBJ databases">
        <authorList>
            <person name="Podell S."/>
        </authorList>
    </citation>
    <scope>NUCLEOTIDE SEQUENCE</scope>
    <source>
        <strain evidence="3">Hildebrandi</strain>
    </source>
</reference>
<proteinExistence type="predicted"/>
<protein>
    <submittedName>
        <fullName evidence="3">Oxidoreductase</fullName>
    </submittedName>
</protein>
<dbReference type="InterPro" id="IPR020843">
    <property type="entry name" value="ER"/>
</dbReference>
<organism evidence="3 4">
    <name type="scientific">Nitzschia inconspicua</name>
    <dbReference type="NCBI Taxonomy" id="303405"/>
    <lineage>
        <taxon>Eukaryota</taxon>
        <taxon>Sar</taxon>
        <taxon>Stramenopiles</taxon>
        <taxon>Ochrophyta</taxon>
        <taxon>Bacillariophyta</taxon>
        <taxon>Bacillariophyceae</taxon>
        <taxon>Bacillariophycidae</taxon>
        <taxon>Bacillariales</taxon>
        <taxon>Bacillariaceae</taxon>
        <taxon>Nitzschia</taxon>
    </lineage>
</organism>
<dbReference type="GO" id="GO:0016491">
    <property type="term" value="F:oxidoreductase activity"/>
    <property type="evidence" value="ECO:0007669"/>
    <property type="project" value="InterPro"/>
</dbReference>
<evidence type="ECO:0000313" key="4">
    <source>
        <dbReference type="Proteomes" id="UP000693970"/>
    </source>
</evidence>